<sequence length="143" mass="15753">MGNGKLANFILEGLPAHFETLAFEGNVNPDSRKYKRVLHLLQSGRKWKRIGLSDDGVASASPAFLSLVVSALTKTDHVTLSNCPFDQNFFACLNYGMHTLAIVCMADVNIPVFLRCSGRFCARAGTINVIGMARDRDSMFLRI</sequence>
<dbReference type="Proteomes" id="UP001295423">
    <property type="component" value="Unassembled WGS sequence"/>
</dbReference>
<accession>A0AAD2G643</accession>
<proteinExistence type="predicted"/>
<gene>
    <name evidence="1" type="ORF">CYCCA115_LOCUS20552</name>
</gene>
<keyword evidence="2" id="KW-1185">Reference proteome</keyword>
<reference evidence="1" key="1">
    <citation type="submission" date="2023-08" db="EMBL/GenBank/DDBJ databases">
        <authorList>
            <person name="Audoor S."/>
            <person name="Bilcke G."/>
        </authorList>
    </citation>
    <scope>NUCLEOTIDE SEQUENCE</scope>
</reference>
<comment type="caution">
    <text evidence="1">The sequence shown here is derived from an EMBL/GenBank/DDBJ whole genome shotgun (WGS) entry which is preliminary data.</text>
</comment>
<dbReference type="EMBL" id="CAKOGP040002180">
    <property type="protein sequence ID" value="CAJ1964275.1"/>
    <property type="molecule type" value="Genomic_DNA"/>
</dbReference>
<evidence type="ECO:0000313" key="1">
    <source>
        <dbReference type="EMBL" id="CAJ1964275.1"/>
    </source>
</evidence>
<dbReference type="AlphaFoldDB" id="A0AAD2G643"/>
<organism evidence="1 2">
    <name type="scientific">Cylindrotheca closterium</name>
    <dbReference type="NCBI Taxonomy" id="2856"/>
    <lineage>
        <taxon>Eukaryota</taxon>
        <taxon>Sar</taxon>
        <taxon>Stramenopiles</taxon>
        <taxon>Ochrophyta</taxon>
        <taxon>Bacillariophyta</taxon>
        <taxon>Bacillariophyceae</taxon>
        <taxon>Bacillariophycidae</taxon>
        <taxon>Bacillariales</taxon>
        <taxon>Bacillariaceae</taxon>
        <taxon>Cylindrotheca</taxon>
    </lineage>
</organism>
<evidence type="ECO:0000313" key="2">
    <source>
        <dbReference type="Proteomes" id="UP001295423"/>
    </source>
</evidence>
<name>A0AAD2G643_9STRA</name>
<protein>
    <submittedName>
        <fullName evidence="1">Uncharacterized protein</fullName>
    </submittedName>
</protein>